<keyword evidence="2" id="KW-0809">Transit peptide</keyword>
<evidence type="ECO:0000256" key="2">
    <source>
        <dbReference type="ARBA" id="ARBA00022946"/>
    </source>
</evidence>
<dbReference type="InterPro" id="IPR003690">
    <property type="entry name" value="MTERF"/>
</dbReference>
<dbReference type="Gene3D" id="1.25.70.10">
    <property type="entry name" value="Transcription termination factor 3, mitochondrial"/>
    <property type="match status" value="1"/>
</dbReference>
<keyword evidence="5" id="KW-1185">Reference proteome</keyword>
<sequence>MRRAVRGSARISRRCQSVTVNKGWFRPKVQIERVDLERYFIIVEDPSHFVWQNLTDIKDIEERFQIFDQNEVERNIFGDIVSRFPEILEYSLKNLDSHLKFWLEMFQNSSEYSFHLKSYPAACFHLDDGEYLRRRNEMLEFLFSNFGINRKMLIRLILAYPKFFNNEVEEISTKLELLKNLYVSMGGKNFKVFGRTQLAQNVLILEKPEKMADFMDLMTKTGLSSEETLKIISKMAGVLPDLALENVEITMNLLQRELNLEENSGIKKICLEAPTVITLSPGTLSERLKGLRQSGFGPYEILDHPDCLTVTGQILTHRIQKLARLGINPLLENLVGNKDEWEAKADKLNSESGNRPKNARPMSPAVIRPR</sequence>
<dbReference type="PANTHER" id="PTHR15437:SF6">
    <property type="entry name" value="TRANSCRIPTION TERMINATION FACTOR, MITOCHONDRIAL"/>
    <property type="match status" value="1"/>
</dbReference>
<dbReference type="PANTHER" id="PTHR15437">
    <property type="entry name" value="TRANSCRIPTION TERMINATION FACTOR, MITOCHONDRIAL"/>
    <property type="match status" value="1"/>
</dbReference>
<dbReference type="Proteomes" id="UP001158576">
    <property type="component" value="Chromosome 1"/>
</dbReference>
<name>A0ABN7SUM1_OIKDI</name>
<reference evidence="4 5" key="1">
    <citation type="submission" date="2021-04" db="EMBL/GenBank/DDBJ databases">
        <authorList>
            <person name="Bliznina A."/>
        </authorList>
    </citation>
    <scope>NUCLEOTIDE SEQUENCE [LARGE SCALE GENOMIC DNA]</scope>
</reference>
<accession>A0ABN7SUM1</accession>
<evidence type="ECO:0000256" key="3">
    <source>
        <dbReference type="SAM" id="MobiDB-lite"/>
    </source>
</evidence>
<organism evidence="4 5">
    <name type="scientific">Oikopleura dioica</name>
    <name type="common">Tunicate</name>
    <dbReference type="NCBI Taxonomy" id="34765"/>
    <lineage>
        <taxon>Eukaryota</taxon>
        <taxon>Metazoa</taxon>
        <taxon>Chordata</taxon>
        <taxon>Tunicata</taxon>
        <taxon>Appendicularia</taxon>
        <taxon>Copelata</taxon>
        <taxon>Oikopleuridae</taxon>
        <taxon>Oikopleura</taxon>
    </lineage>
</organism>
<dbReference type="InterPro" id="IPR038538">
    <property type="entry name" value="MTERF_sf"/>
</dbReference>
<evidence type="ECO:0000313" key="5">
    <source>
        <dbReference type="Proteomes" id="UP001158576"/>
    </source>
</evidence>
<protein>
    <submittedName>
        <fullName evidence="4">Oidioi.mRNA.OKI2018_I69.chr1.g2203.t1.cds</fullName>
    </submittedName>
</protein>
<dbReference type="EMBL" id="OU015566">
    <property type="protein sequence ID" value="CAG5105526.1"/>
    <property type="molecule type" value="Genomic_DNA"/>
</dbReference>
<dbReference type="Pfam" id="PF02536">
    <property type="entry name" value="mTERF"/>
    <property type="match status" value="1"/>
</dbReference>
<gene>
    <name evidence="4" type="ORF">OKIOD_LOCUS10968</name>
</gene>
<proteinExistence type="inferred from homology"/>
<dbReference type="SMART" id="SM00733">
    <property type="entry name" value="Mterf"/>
    <property type="match status" value="4"/>
</dbReference>
<comment type="similarity">
    <text evidence="1">Belongs to the mTERF family.</text>
</comment>
<feature type="region of interest" description="Disordered" evidence="3">
    <location>
        <begin position="346"/>
        <end position="370"/>
    </location>
</feature>
<evidence type="ECO:0000256" key="1">
    <source>
        <dbReference type="ARBA" id="ARBA00007692"/>
    </source>
</evidence>
<evidence type="ECO:0000313" key="4">
    <source>
        <dbReference type="EMBL" id="CAG5105526.1"/>
    </source>
</evidence>